<evidence type="ECO:0000313" key="1">
    <source>
        <dbReference type="EMBL" id="KIM29982.1"/>
    </source>
</evidence>
<name>A0A0C2XLV4_SERVB</name>
<evidence type="ECO:0000313" key="2">
    <source>
        <dbReference type="Proteomes" id="UP000054097"/>
    </source>
</evidence>
<feature type="non-terminal residue" evidence="1">
    <location>
        <position position="1"/>
    </location>
</feature>
<dbReference type="Proteomes" id="UP000054097">
    <property type="component" value="Unassembled WGS sequence"/>
</dbReference>
<protein>
    <submittedName>
        <fullName evidence="1">Uncharacterized protein</fullName>
    </submittedName>
</protein>
<dbReference type="AlphaFoldDB" id="A0A0C2XLV4"/>
<dbReference type="HOGENOM" id="CLU_193207_0_0_1"/>
<dbReference type="EMBL" id="KN824286">
    <property type="protein sequence ID" value="KIM29982.1"/>
    <property type="molecule type" value="Genomic_DNA"/>
</dbReference>
<reference evidence="1 2" key="1">
    <citation type="submission" date="2014-04" db="EMBL/GenBank/DDBJ databases">
        <authorList>
            <consortium name="DOE Joint Genome Institute"/>
            <person name="Kuo A."/>
            <person name="Zuccaro A."/>
            <person name="Kohler A."/>
            <person name="Nagy L.G."/>
            <person name="Floudas D."/>
            <person name="Copeland A."/>
            <person name="Barry K.W."/>
            <person name="Cichocki N."/>
            <person name="Veneault-Fourrey C."/>
            <person name="LaButti K."/>
            <person name="Lindquist E.A."/>
            <person name="Lipzen A."/>
            <person name="Lundell T."/>
            <person name="Morin E."/>
            <person name="Murat C."/>
            <person name="Sun H."/>
            <person name="Tunlid A."/>
            <person name="Henrissat B."/>
            <person name="Grigoriev I.V."/>
            <person name="Hibbett D.S."/>
            <person name="Martin F."/>
            <person name="Nordberg H.P."/>
            <person name="Cantor M.N."/>
            <person name="Hua S.X."/>
        </authorList>
    </citation>
    <scope>NUCLEOTIDE SEQUENCE [LARGE SCALE GENOMIC DNA]</scope>
    <source>
        <strain evidence="1 2">MAFF 305830</strain>
    </source>
</reference>
<gene>
    <name evidence="1" type="ORF">M408DRAFT_67048</name>
</gene>
<dbReference type="OrthoDB" id="2615105at2759"/>
<reference evidence="2" key="2">
    <citation type="submission" date="2015-01" db="EMBL/GenBank/DDBJ databases">
        <title>Evolutionary Origins and Diversification of the Mycorrhizal Mutualists.</title>
        <authorList>
            <consortium name="DOE Joint Genome Institute"/>
            <consortium name="Mycorrhizal Genomics Consortium"/>
            <person name="Kohler A."/>
            <person name="Kuo A."/>
            <person name="Nagy L.G."/>
            <person name="Floudas D."/>
            <person name="Copeland A."/>
            <person name="Barry K.W."/>
            <person name="Cichocki N."/>
            <person name="Veneault-Fourrey C."/>
            <person name="LaButti K."/>
            <person name="Lindquist E.A."/>
            <person name="Lipzen A."/>
            <person name="Lundell T."/>
            <person name="Morin E."/>
            <person name="Murat C."/>
            <person name="Riley R."/>
            <person name="Ohm R."/>
            <person name="Sun H."/>
            <person name="Tunlid A."/>
            <person name="Henrissat B."/>
            <person name="Grigoriev I.V."/>
            <person name="Hibbett D.S."/>
            <person name="Martin F."/>
        </authorList>
    </citation>
    <scope>NUCLEOTIDE SEQUENCE [LARGE SCALE GENOMIC DNA]</scope>
    <source>
        <strain evidence="2">MAFF 305830</strain>
    </source>
</reference>
<keyword evidence="2" id="KW-1185">Reference proteome</keyword>
<organism evidence="1 2">
    <name type="scientific">Serendipita vermifera MAFF 305830</name>
    <dbReference type="NCBI Taxonomy" id="933852"/>
    <lineage>
        <taxon>Eukaryota</taxon>
        <taxon>Fungi</taxon>
        <taxon>Dikarya</taxon>
        <taxon>Basidiomycota</taxon>
        <taxon>Agaricomycotina</taxon>
        <taxon>Agaricomycetes</taxon>
        <taxon>Sebacinales</taxon>
        <taxon>Serendipitaceae</taxon>
        <taxon>Serendipita</taxon>
    </lineage>
</organism>
<proteinExistence type="predicted"/>
<sequence length="56" mass="6375">WILGPNSELLFWVPPGIRSGLCPLRNTLVIGDEATQLDLTNFVHGDRWTRCRGRLN</sequence>
<accession>A0A0C2XLV4</accession>